<dbReference type="EMBL" id="LXQA010378855">
    <property type="protein sequence ID" value="MCI47911.1"/>
    <property type="molecule type" value="Genomic_DNA"/>
</dbReference>
<protein>
    <submittedName>
        <fullName evidence="1">Uncharacterized protein</fullName>
    </submittedName>
</protein>
<comment type="caution">
    <text evidence="1">The sequence shown here is derived from an EMBL/GenBank/DDBJ whole genome shotgun (WGS) entry which is preliminary data.</text>
</comment>
<keyword evidence="2" id="KW-1185">Reference proteome</keyword>
<dbReference type="Proteomes" id="UP000265520">
    <property type="component" value="Unassembled WGS sequence"/>
</dbReference>
<dbReference type="AlphaFoldDB" id="A0A392SGA7"/>
<name>A0A392SGA7_9FABA</name>
<evidence type="ECO:0000313" key="2">
    <source>
        <dbReference type="Proteomes" id="UP000265520"/>
    </source>
</evidence>
<proteinExistence type="predicted"/>
<sequence>MWRSPLPPSVPLCGGSSDSCCCTALISDSPDLLINATVLFCFRPDSTVCGGLARKGRLCLL</sequence>
<evidence type="ECO:0000313" key="1">
    <source>
        <dbReference type="EMBL" id="MCI47911.1"/>
    </source>
</evidence>
<accession>A0A392SGA7</accession>
<reference evidence="1 2" key="1">
    <citation type="journal article" date="2018" name="Front. Plant Sci.">
        <title>Red Clover (Trifolium pratense) and Zigzag Clover (T. medium) - A Picture of Genomic Similarities and Differences.</title>
        <authorList>
            <person name="Dluhosova J."/>
            <person name="Istvanek J."/>
            <person name="Nedelnik J."/>
            <person name="Repkova J."/>
        </authorList>
    </citation>
    <scope>NUCLEOTIDE SEQUENCE [LARGE SCALE GENOMIC DNA]</scope>
    <source>
        <strain evidence="2">cv. 10/8</strain>
        <tissue evidence="1">Leaf</tissue>
    </source>
</reference>
<organism evidence="1 2">
    <name type="scientific">Trifolium medium</name>
    <dbReference type="NCBI Taxonomy" id="97028"/>
    <lineage>
        <taxon>Eukaryota</taxon>
        <taxon>Viridiplantae</taxon>
        <taxon>Streptophyta</taxon>
        <taxon>Embryophyta</taxon>
        <taxon>Tracheophyta</taxon>
        <taxon>Spermatophyta</taxon>
        <taxon>Magnoliopsida</taxon>
        <taxon>eudicotyledons</taxon>
        <taxon>Gunneridae</taxon>
        <taxon>Pentapetalae</taxon>
        <taxon>rosids</taxon>
        <taxon>fabids</taxon>
        <taxon>Fabales</taxon>
        <taxon>Fabaceae</taxon>
        <taxon>Papilionoideae</taxon>
        <taxon>50 kb inversion clade</taxon>
        <taxon>NPAAA clade</taxon>
        <taxon>Hologalegina</taxon>
        <taxon>IRL clade</taxon>
        <taxon>Trifolieae</taxon>
        <taxon>Trifolium</taxon>
    </lineage>
</organism>